<dbReference type="Pfam" id="PF16044">
    <property type="entry name" value="DUF4796_C"/>
    <property type="match status" value="1"/>
</dbReference>
<protein>
    <recommendedName>
        <fullName evidence="1">MKRN2 opposite strand protein-like C-terminal domain-containing protein</fullName>
    </recommendedName>
</protein>
<dbReference type="OrthoDB" id="10065749at2759"/>
<evidence type="ECO:0000313" key="3">
    <source>
        <dbReference type="Proteomes" id="UP000053660"/>
    </source>
</evidence>
<reference evidence="2 3" key="1">
    <citation type="submission" date="2014-03" db="EMBL/GenBank/DDBJ databases">
        <title>Draft genome of the hookworm Oesophagostomum dentatum.</title>
        <authorList>
            <person name="Mitreva M."/>
        </authorList>
    </citation>
    <scope>NUCLEOTIDE SEQUENCE [LARGE SCALE GENOMIC DNA]</scope>
    <source>
        <strain evidence="2 3">OD-Hann</strain>
    </source>
</reference>
<accession>A0A0B1SAG0</accession>
<dbReference type="PANTHER" id="PTHR33963:SF2">
    <property type="entry name" value="MKRN2 OPPOSITE STRAND PROTEIN"/>
    <property type="match status" value="1"/>
</dbReference>
<organism evidence="2 3">
    <name type="scientific">Oesophagostomum dentatum</name>
    <name type="common">Nodular worm</name>
    <dbReference type="NCBI Taxonomy" id="61180"/>
    <lineage>
        <taxon>Eukaryota</taxon>
        <taxon>Metazoa</taxon>
        <taxon>Ecdysozoa</taxon>
        <taxon>Nematoda</taxon>
        <taxon>Chromadorea</taxon>
        <taxon>Rhabditida</taxon>
        <taxon>Rhabditina</taxon>
        <taxon>Rhabditomorpha</taxon>
        <taxon>Strongyloidea</taxon>
        <taxon>Strongylidae</taxon>
        <taxon>Oesophagostomum</taxon>
    </lineage>
</organism>
<name>A0A0B1SAG0_OESDE</name>
<evidence type="ECO:0000259" key="1">
    <source>
        <dbReference type="Pfam" id="PF16044"/>
    </source>
</evidence>
<dbReference type="AlphaFoldDB" id="A0A0B1SAG0"/>
<gene>
    <name evidence="2" type="ORF">OESDEN_20155</name>
</gene>
<dbReference type="EMBL" id="KN601612">
    <property type="protein sequence ID" value="KHJ80175.1"/>
    <property type="molecule type" value="Genomic_DNA"/>
</dbReference>
<proteinExistence type="predicted"/>
<evidence type="ECO:0000313" key="2">
    <source>
        <dbReference type="EMBL" id="KHJ80175.1"/>
    </source>
</evidence>
<dbReference type="InterPro" id="IPR032016">
    <property type="entry name" value="MKRN2OS-like"/>
</dbReference>
<dbReference type="PANTHER" id="PTHR33963">
    <property type="entry name" value="MKRN2 OPPOSITE STRAND PROTEIN"/>
    <property type="match status" value="1"/>
</dbReference>
<sequence length="179" mass="20736">MLYISFRAFFKILHYARENSNWKTELLPCPFVKQQAFDCALVVKPTRGSFLEYKAGDDLHIGISDSKSVVRSFWLNGISAEDSNWDGSLVIYRFISENGKFDQSLYRFISSCSQKFDGQLYDESNWNCFDFVVEFMRASNFPNIMKVTFVSHFVQKPLNNAIKYSALVHKAMENGFILL</sequence>
<feature type="domain" description="MKRN2 opposite strand protein-like C-terminal" evidence="1">
    <location>
        <begin position="27"/>
        <end position="170"/>
    </location>
</feature>
<keyword evidence="3" id="KW-1185">Reference proteome</keyword>
<dbReference type="InterPro" id="IPR053921">
    <property type="entry name" value="MKRN2OS-like_C"/>
</dbReference>
<dbReference type="Proteomes" id="UP000053660">
    <property type="component" value="Unassembled WGS sequence"/>
</dbReference>